<evidence type="ECO:0000256" key="6">
    <source>
        <dbReference type="ARBA" id="ARBA00048612"/>
    </source>
</evidence>
<evidence type="ECO:0000256" key="2">
    <source>
        <dbReference type="ARBA" id="ARBA00005891"/>
    </source>
</evidence>
<comment type="subcellular location">
    <subcellularLocation>
        <location evidence="1 7">Mitochondrion</location>
    </subcellularLocation>
</comment>
<keyword evidence="10" id="KW-1185">Reference proteome</keyword>
<protein>
    <recommendedName>
        <fullName evidence="7">Protein arginine methyltransferase NDUFAF7</fullName>
        <ecNumber evidence="7">2.1.1.320</ecNumber>
    </recommendedName>
</protein>
<comment type="function">
    <text evidence="7">Arginine methyltransferase involved in the assembly or stability of mitochondrial NADH:ubiquinone oxidoreductase complex (complex I).</text>
</comment>
<dbReference type="InterPro" id="IPR038375">
    <property type="entry name" value="NDUFAF7_sf"/>
</dbReference>
<keyword evidence="5 7" id="KW-0496">Mitochondrion</keyword>
<dbReference type="GO" id="GO:0032981">
    <property type="term" value="P:mitochondrial respiratory chain complex I assembly"/>
    <property type="evidence" value="ECO:0007669"/>
    <property type="project" value="TreeGrafter"/>
</dbReference>
<dbReference type="SUPFAM" id="SSF53335">
    <property type="entry name" value="S-adenosyl-L-methionine-dependent methyltransferases"/>
    <property type="match status" value="1"/>
</dbReference>
<evidence type="ECO:0000256" key="8">
    <source>
        <dbReference type="SAM" id="MobiDB-lite"/>
    </source>
</evidence>
<dbReference type="KEGG" id="dya:Dyak_GE26081"/>
<dbReference type="AlphaFoldDB" id="A0A0R1E5F9"/>
<dbReference type="PANTHER" id="PTHR12049:SF7">
    <property type="entry name" value="PROTEIN ARGININE METHYLTRANSFERASE NDUFAF7, MITOCHONDRIAL"/>
    <property type="match status" value="1"/>
</dbReference>
<proteinExistence type="inferred from homology"/>
<evidence type="ECO:0000256" key="5">
    <source>
        <dbReference type="ARBA" id="ARBA00023128"/>
    </source>
</evidence>
<evidence type="ECO:0000313" key="9">
    <source>
        <dbReference type="EMBL" id="KRK03427.1"/>
    </source>
</evidence>
<dbReference type="FunFam" id="3.40.50.12710:FF:000009">
    <property type="entry name" value="Protein arginine methyltransferase NDUFAF7"/>
    <property type="match status" value="1"/>
</dbReference>
<evidence type="ECO:0000256" key="4">
    <source>
        <dbReference type="ARBA" id="ARBA00022679"/>
    </source>
</evidence>
<dbReference type="Gene3D" id="3.40.50.12710">
    <property type="match status" value="1"/>
</dbReference>
<name>A0A0R1E5F9_DROYA</name>
<dbReference type="Proteomes" id="UP000002282">
    <property type="component" value="Chromosome 3R"/>
</dbReference>
<sequence>MYVTVLCYPNSCSVSKWAAPFGGIAIHSSCAFRIGSRRWYSYKSVRRPNLGATSVPKVEPPKEQPEESSKAESGHGSLAKQLRAKILATGPIPVAEYMREVLTNPQAGYYMNRDVFGREGDFITSPEISQIFGELVGIWLVSEWRKMGSPSPFQLVELGPGRGTLARDVLKVLTKFKQDAEFSMHMVEVSPFLSKAQAQRFCYSHQTLPEDAQQPHYQEGTTASGTKAFWHRRLEDVPQGFSLVLAHEFFDALPVHKLQLVDGKWQEVLIDVASSDGAEDAGFRYVLSRSQTPVSSLYRPMPGETRSCLEHSLETERQVGLLAERIERDGGIALIMDYGHFGEKTDTFRAFKQHKLHDPLLEPGSADLTADVDFKLVRHIAETRGNIHCCGPVEQGLFLQRMQGEARLEQLLAHALPENQEIIRSGYEMLTDPAQMGSRFKFLAMFPGVLAPHLDKYPIAGFS</sequence>
<evidence type="ECO:0000256" key="3">
    <source>
        <dbReference type="ARBA" id="ARBA00022603"/>
    </source>
</evidence>
<dbReference type="GO" id="GO:0035243">
    <property type="term" value="F:protein-arginine omega-N symmetric methyltransferase activity"/>
    <property type="evidence" value="ECO:0007669"/>
    <property type="project" value="UniProtKB-EC"/>
</dbReference>
<feature type="compositionally biased region" description="Basic and acidic residues" evidence="8">
    <location>
        <begin position="59"/>
        <end position="73"/>
    </location>
</feature>
<accession>A0A0R1E5F9</accession>
<organism evidence="9 10">
    <name type="scientific">Drosophila yakuba</name>
    <name type="common">Fruit fly</name>
    <dbReference type="NCBI Taxonomy" id="7245"/>
    <lineage>
        <taxon>Eukaryota</taxon>
        <taxon>Metazoa</taxon>
        <taxon>Ecdysozoa</taxon>
        <taxon>Arthropoda</taxon>
        <taxon>Hexapoda</taxon>
        <taxon>Insecta</taxon>
        <taxon>Pterygota</taxon>
        <taxon>Neoptera</taxon>
        <taxon>Endopterygota</taxon>
        <taxon>Diptera</taxon>
        <taxon>Brachycera</taxon>
        <taxon>Muscomorpha</taxon>
        <taxon>Ephydroidea</taxon>
        <taxon>Drosophilidae</taxon>
        <taxon>Drosophila</taxon>
        <taxon>Sophophora</taxon>
    </lineage>
</organism>
<evidence type="ECO:0000256" key="7">
    <source>
        <dbReference type="RuleBase" id="RU364114"/>
    </source>
</evidence>
<reference evidence="9 10" key="2">
    <citation type="journal article" date="2007" name="PLoS Biol.">
        <title>Principles of genome evolution in the Drosophila melanogaster species group.</title>
        <authorList>
            <person name="Ranz J.M."/>
            <person name="Maurin D."/>
            <person name="Chan Y.S."/>
            <person name="von Grotthuss M."/>
            <person name="Hillier L.W."/>
            <person name="Roote J."/>
            <person name="Ashburner M."/>
            <person name="Bergman C.M."/>
        </authorList>
    </citation>
    <scope>NUCLEOTIDE SEQUENCE [LARGE SCALE GENOMIC DNA]</scope>
    <source>
        <strain evidence="10">Tai18E2 / Tucson 14021-0261.01</strain>
    </source>
</reference>
<comment type="catalytic activity">
    <reaction evidence="6 7">
        <text>L-arginyl-[protein] + 2 S-adenosyl-L-methionine = N(omega),N(omega)'-dimethyl-L-arginyl-[protein] + 2 S-adenosyl-L-homocysteine + 2 H(+)</text>
        <dbReference type="Rhea" id="RHEA:48108"/>
        <dbReference type="Rhea" id="RHEA-COMP:10532"/>
        <dbReference type="Rhea" id="RHEA-COMP:11992"/>
        <dbReference type="ChEBI" id="CHEBI:15378"/>
        <dbReference type="ChEBI" id="CHEBI:29965"/>
        <dbReference type="ChEBI" id="CHEBI:57856"/>
        <dbReference type="ChEBI" id="CHEBI:59789"/>
        <dbReference type="ChEBI" id="CHEBI:88221"/>
        <dbReference type="EC" id="2.1.1.320"/>
    </reaction>
</comment>
<dbReference type="InterPro" id="IPR029063">
    <property type="entry name" value="SAM-dependent_MTases_sf"/>
</dbReference>
<dbReference type="SMR" id="A0A0R1E5F9"/>
<dbReference type="EC" id="2.1.1.320" evidence="7"/>
<dbReference type="GO" id="GO:0032259">
    <property type="term" value="P:methylation"/>
    <property type="evidence" value="ECO:0007669"/>
    <property type="project" value="UniProtKB-KW"/>
</dbReference>
<keyword evidence="3 7" id="KW-0489">Methyltransferase</keyword>
<evidence type="ECO:0000313" key="10">
    <source>
        <dbReference type="Proteomes" id="UP000002282"/>
    </source>
</evidence>
<dbReference type="Pfam" id="PF02636">
    <property type="entry name" value="Methyltransf_28"/>
    <property type="match status" value="1"/>
</dbReference>
<evidence type="ECO:0000256" key="1">
    <source>
        <dbReference type="ARBA" id="ARBA00004173"/>
    </source>
</evidence>
<comment type="similarity">
    <text evidence="2 7">Belongs to the NDUFAF7 family.</text>
</comment>
<keyword evidence="4 7" id="KW-0808">Transferase</keyword>
<dbReference type="OrthoDB" id="438553at2759"/>
<gene>
    <name evidence="9" type="primary">Dyak\GE26081</name>
    <name evidence="9" type="synonym">dyak_GLEANR_9656</name>
    <name evidence="9" type="synonym">GE26081</name>
    <name evidence="9" type="ORF">Dyak_GE26081</name>
</gene>
<dbReference type="PANTHER" id="PTHR12049">
    <property type="entry name" value="PROTEIN ARGININE METHYLTRANSFERASE NDUFAF7, MITOCHONDRIAL"/>
    <property type="match status" value="1"/>
</dbReference>
<dbReference type="EMBL" id="CM000160">
    <property type="protein sequence ID" value="KRK03427.1"/>
    <property type="molecule type" value="Genomic_DNA"/>
</dbReference>
<dbReference type="GO" id="GO:0005739">
    <property type="term" value="C:mitochondrion"/>
    <property type="evidence" value="ECO:0007669"/>
    <property type="project" value="UniProtKB-SubCell"/>
</dbReference>
<dbReference type="InterPro" id="IPR003788">
    <property type="entry name" value="NDUFAF7"/>
</dbReference>
<reference evidence="9 10" key="1">
    <citation type="journal article" date="2007" name="Nature">
        <title>Evolution of genes and genomes on the Drosophila phylogeny.</title>
        <authorList>
            <consortium name="Drosophila 12 Genomes Consortium"/>
            <person name="Clark A.G."/>
            <person name="Eisen M.B."/>
            <person name="Smith D.R."/>
            <person name="Bergman C.M."/>
            <person name="Oliver B."/>
            <person name="Markow T.A."/>
            <person name="Kaufman T.C."/>
            <person name="Kellis M."/>
            <person name="Gelbart W."/>
            <person name="Iyer V.N."/>
            <person name="Pollard D.A."/>
            <person name="Sackton T.B."/>
            <person name="Larracuente A.M."/>
            <person name="Singh N.D."/>
            <person name="Abad J.P."/>
            <person name="Abt D.N."/>
            <person name="Adryan B."/>
            <person name="Aguade M."/>
            <person name="Akashi H."/>
            <person name="Anderson W.W."/>
            <person name="Aquadro C.F."/>
            <person name="Ardell D.H."/>
            <person name="Arguello R."/>
            <person name="Artieri C.G."/>
            <person name="Barbash D.A."/>
            <person name="Barker D."/>
            <person name="Barsanti P."/>
            <person name="Batterham P."/>
            <person name="Batzoglou S."/>
            <person name="Begun D."/>
            <person name="Bhutkar A."/>
            <person name="Blanco E."/>
            <person name="Bosak S.A."/>
            <person name="Bradley R.K."/>
            <person name="Brand A.D."/>
            <person name="Brent M.R."/>
            <person name="Brooks A.N."/>
            <person name="Brown R.H."/>
            <person name="Butlin R.K."/>
            <person name="Caggese C."/>
            <person name="Calvi B.R."/>
            <person name="Bernardo de Carvalho A."/>
            <person name="Caspi A."/>
            <person name="Castrezana S."/>
            <person name="Celniker S.E."/>
            <person name="Chang J.L."/>
            <person name="Chapple C."/>
            <person name="Chatterji S."/>
            <person name="Chinwalla A."/>
            <person name="Civetta A."/>
            <person name="Clifton S.W."/>
            <person name="Comeron J.M."/>
            <person name="Costello J.C."/>
            <person name="Coyne J.A."/>
            <person name="Daub J."/>
            <person name="David R.G."/>
            <person name="Delcher A.L."/>
            <person name="Delehaunty K."/>
            <person name="Do C.B."/>
            <person name="Ebling H."/>
            <person name="Edwards K."/>
            <person name="Eickbush T."/>
            <person name="Evans J.D."/>
            <person name="Filipski A."/>
            <person name="Findeiss S."/>
            <person name="Freyhult E."/>
            <person name="Fulton L."/>
            <person name="Fulton R."/>
            <person name="Garcia A.C."/>
            <person name="Gardiner A."/>
            <person name="Garfield D.A."/>
            <person name="Garvin B.E."/>
            <person name="Gibson G."/>
            <person name="Gilbert D."/>
            <person name="Gnerre S."/>
            <person name="Godfrey J."/>
            <person name="Good R."/>
            <person name="Gotea V."/>
            <person name="Gravely B."/>
            <person name="Greenberg A.J."/>
            <person name="Griffiths-Jones S."/>
            <person name="Gross S."/>
            <person name="Guigo R."/>
            <person name="Gustafson E.A."/>
            <person name="Haerty W."/>
            <person name="Hahn M.W."/>
            <person name="Halligan D.L."/>
            <person name="Halpern A.L."/>
            <person name="Halter G.M."/>
            <person name="Han M.V."/>
            <person name="Heger A."/>
            <person name="Hillier L."/>
            <person name="Hinrichs A.S."/>
            <person name="Holmes I."/>
            <person name="Hoskins R.A."/>
            <person name="Hubisz M.J."/>
            <person name="Hultmark D."/>
            <person name="Huntley M.A."/>
            <person name="Jaffe D.B."/>
            <person name="Jagadeeshan S."/>
            <person name="Jeck W.R."/>
            <person name="Johnson J."/>
            <person name="Jones C.D."/>
            <person name="Jordan W.C."/>
            <person name="Karpen G.H."/>
            <person name="Kataoka E."/>
            <person name="Keightley P.D."/>
            <person name="Kheradpour P."/>
            <person name="Kirkness E.F."/>
            <person name="Koerich L.B."/>
            <person name="Kristiansen K."/>
            <person name="Kudrna D."/>
            <person name="Kulathinal R.J."/>
            <person name="Kumar S."/>
            <person name="Kwok R."/>
            <person name="Lander E."/>
            <person name="Langley C.H."/>
            <person name="Lapoint R."/>
            <person name="Lazzaro B.P."/>
            <person name="Lee S.J."/>
            <person name="Levesque L."/>
            <person name="Li R."/>
            <person name="Lin C.F."/>
            <person name="Lin M.F."/>
            <person name="Lindblad-Toh K."/>
            <person name="Llopart A."/>
            <person name="Long M."/>
            <person name="Low L."/>
            <person name="Lozovsky E."/>
            <person name="Lu J."/>
            <person name="Luo M."/>
            <person name="Machado C.A."/>
            <person name="Makalowski W."/>
            <person name="Marzo M."/>
            <person name="Matsuda M."/>
            <person name="Matzkin L."/>
            <person name="McAllister B."/>
            <person name="McBride C.S."/>
            <person name="McKernan B."/>
            <person name="McKernan K."/>
            <person name="Mendez-Lago M."/>
            <person name="Minx P."/>
            <person name="Mollenhauer M.U."/>
            <person name="Montooth K."/>
            <person name="Mount S.M."/>
            <person name="Mu X."/>
            <person name="Myers E."/>
            <person name="Negre B."/>
            <person name="Newfeld S."/>
            <person name="Nielsen R."/>
            <person name="Noor M.A."/>
            <person name="O'Grady P."/>
            <person name="Pachter L."/>
            <person name="Papaceit M."/>
            <person name="Parisi M.J."/>
            <person name="Parisi M."/>
            <person name="Parts L."/>
            <person name="Pedersen J.S."/>
            <person name="Pesole G."/>
            <person name="Phillippy A.M."/>
            <person name="Ponting C.P."/>
            <person name="Pop M."/>
            <person name="Porcelli D."/>
            <person name="Powell J.R."/>
            <person name="Prohaska S."/>
            <person name="Pruitt K."/>
            <person name="Puig M."/>
            <person name="Quesneville H."/>
            <person name="Ram K.R."/>
            <person name="Rand D."/>
            <person name="Rasmussen M.D."/>
            <person name="Reed L.K."/>
            <person name="Reenan R."/>
            <person name="Reily A."/>
            <person name="Remington K.A."/>
            <person name="Rieger T.T."/>
            <person name="Ritchie M.G."/>
            <person name="Robin C."/>
            <person name="Rogers Y.H."/>
            <person name="Rohde C."/>
            <person name="Rozas J."/>
            <person name="Rubenfield M.J."/>
            <person name="Ruiz A."/>
            <person name="Russo S."/>
            <person name="Salzberg S.L."/>
            <person name="Sanchez-Gracia A."/>
            <person name="Saranga D.J."/>
            <person name="Sato H."/>
            <person name="Schaeffer S.W."/>
            <person name="Schatz M.C."/>
            <person name="Schlenke T."/>
            <person name="Schwartz R."/>
            <person name="Segarra C."/>
            <person name="Singh R.S."/>
            <person name="Sirot L."/>
            <person name="Sirota M."/>
            <person name="Sisneros N.B."/>
            <person name="Smith C.D."/>
            <person name="Smith T.F."/>
            <person name="Spieth J."/>
            <person name="Stage D.E."/>
            <person name="Stark A."/>
            <person name="Stephan W."/>
            <person name="Strausberg R.L."/>
            <person name="Strempel S."/>
            <person name="Sturgill D."/>
            <person name="Sutton G."/>
            <person name="Sutton G.G."/>
            <person name="Tao W."/>
            <person name="Teichmann S."/>
            <person name="Tobari Y.N."/>
            <person name="Tomimura Y."/>
            <person name="Tsolas J.M."/>
            <person name="Valente V.L."/>
            <person name="Venter E."/>
            <person name="Venter J.C."/>
            <person name="Vicario S."/>
            <person name="Vieira F.G."/>
            <person name="Vilella A.J."/>
            <person name="Villasante A."/>
            <person name="Walenz B."/>
            <person name="Wang J."/>
            <person name="Wasserman M."/>
            <person name="Watts T."/>
            <person name="Wilson D."/>
            <person name="Wilson R.K."/>
            <person name="Wing R.A."/>
            <person name="Wolfner M.F."/>
            <person name="Wong A."/>
            <person name="Wong G.K."/>
            <person name="Wu C.I."/>
            <person name="Wu G."/>
            <person name="Yamamoto D."/>
            <person name="Yang H.P."/>
            <person name="Yang S.P."/>
            <person name="Yorke J.A."/>
            <person name="Yoshida K."/>
            <person name="Zdobnov E."/>
            <person name="Zhang P."/>
            <person name="Zhang Y."/>
            <person name="Zimin A.V."/>
            <person name="Baldwin J."/>
            <person name="Abdouelleil A."/>
            <person name="Abdulkadir J."/>
            <person name="Abebe A."/>
            <person name="Abera B."/>
            <person name="Abreu J."/>
            <person name="Acer S.C."/>
            <person name="Aftuck L."/>
            <person name="Alexander A."/>
            <person name="An P."/>
            <person name="Anderson E."/>
            <person name="Anderson S."/>
            <person name="Arachi H."/>
            <person name="Azer M."/>
            <person name="Bachantsang P."/>
            <person name="Barry A."/>
            <person name="Bayul T."/>
            <person name="Berlin A."/>
            <person name="Bessette D."/>
            <person name="Bloom T."/>
            <person name="Blye J."/>
            <person name="Boguslavskiy L."/>
            <person name="Bonnet C."/>
            <person name="Boukhgalter B."/>
            <person name="Bourzgui I."/>
            <person name="Brown A."/>
            <person name="Cahill P."/>
            <person name="Channer S."/>
            <person name="Cheshatsang Y."/>
            <person name="Chuda L."/>
            <person name="Citroen M."/>
            <person name="Collymore A."/>
            <person name="Cooke P."/>
            <person name="Costello M."/>
            <person name="D'Aco K."/>
            <person name="Daza R."/>
            <person name="De Haan G."/>
            <person name="DeGray S."/>
            <person name="DeMaso C."/>
            <person name="Dhargay N."/>
            <person name="Dooley K."/>
            <person name="Dooley E."/>
            <person name="Doricent M."/>
            <person name="Dorje P."/>
            <person name="Dorjee K."/>
            <person name="Dupes A."/>
            <person name="Elong R."/>
            <person name="Falk J."/>
            <person name="Farina A."/>
            <person name="Faro S."/>
            <person name="Ferguson D."/>
            <person name="Fisher S."/>
            <person name="Foley C.D."/>
            <person name="Franke A."/>
            <person name="Friedrich D."/>
            <person name="Gadbois L."/>
            <person name="Gearin G."/>
            <person name="Gearin C.R."/>
            <person name="Giannoukos G."/>
            <person name="Goode T."/>
            <person name="Graham J."/>
            <person name="Grandbois E."/>
            <person name="Grewal S."/>
            <person name="Gyaltsen K."/>
            <person name="Hafez N."/>
            <person name="Hagos B."/>
            <person name="Hall J."/>
            <person name="Henson C."/>
            <person name="Hollinger A."/>
            <person name="Honan T."/>
            <person name="Huard M.D."/>
            <person name="Hughes L."/>
            <person name="Hurhula B."/>
            <person name="Husby M.E."/>
            <person name="Kamat A."/>
            <person name="Kanga B."/>
            <person name="Kashin S."/>
            <person name="Khazanovich D."/>
            <person name="Kisner P."/>
            <person name="Lance K."/>
            <person name="Lara M."/>
            <person name="Lee W."/>
            <person name="Lennon N."/>
            <person name="Letendre F."/>
            <person name="LeVine R."/>
            <person name="Lipovsky A."/>
            <person name="Liu X."/>
            <person name="Liu J."/>
            <person name="Liu S."/>
            <person name="Lokyitsang T."/>
            <person name="Lokyitsang Y."/>
            <person name="Lubonja R."/>
            <person name="Lui A."/>
            <person name="MacDonald P."/>
            <person name="Magnisalis V."/>
            <person name="Maru K."/>
            <person name="Matthews C."/>
            <person name="McCusker W."/>
            <person name="McDonough S."/>
            <person name="Mehta T."/>
            <person name="Meldrim J."/>
            <person name="Meneus L."/>
            <person name="Mihai O."/>
            <person name="Mihalev A."/>
            <person name="Mihova T."/>
            <person name="Mittelman R."/>
            <person name="Mlenga V."/>
            <person name="Montmayeur A."/>
            <person name="Mulrain L."/>
            <person name="Navidi A."/>
            <person name="Naylor J."/>
            <person name="Negash T."/>
            <person name="Nguyen T."/>
            <person name="Nguyen N."/>
            <person name="Nicol R."/>
            <person name="Norbu C."/>
            <person name="Norbu N."/>
            <person name="Novod N."/>
            <person name="O'Neill B."/>
            <person name="Osman S."/>
            <person name="Markiewicz E."/>
            <person name="Oyono O.L."/>
            <person name="Patti C."/>
            <person name="Phunkhang P."/>
            <person name="Pierre F."/>
            <person name="Priest M."/>
            <person name="Raghuraman S."/>
            <person name="Rege F."/>
            <person name="Reyes R."/>
            <person name="Rise C."/>
            <person name="Rogov P."/>
            <person name="Ross K."/>
            <person name="Ryan E."/>
            <person name="Settipalli S."/>
            <person name="Shea T."/>
            <person name="Sherpa N."/>
            <person name="Shi L."/>
            <person name="Shih D."/>
            <person name="Sparrow T."/>
            <person name="Spaulding J."/>
            <person name="Stalker J."/>
            <person name="Stange-Thomann N."/>
            <person name="Stavropoulos S."/>
            <person name="Stone C."/>
            <person name="Strader C."/>
            <person name="Tesfaye S."/>
            <person name="Thomson T."/>
            <person name="Thoulutsang Y."/>
            <person name="Thoulutsang D."/>
            <person name="Topham K."/>
            <person name="Topping I."/>
            <person name="Tsamla T."/>
            <person name="Vassiliev H."/>
            <person name="Vo A."/>
            <person name="Wangchuk T."/>
            <person name="Wangdi T."/>
            <person name="Weiand M."/>
            <person name="Wilkinson J."/>
            <person name="Wilson A."/>
            <person name="Yadav S."/>
            <person name="Young G."/>
            <person name="Yu Q."/>
            <person name="Zembek L."/>
            <person name="Zhong D."/>
            <person name="Zimmer A."/>
            <person name="Zwirko Z."/>
            <person name="Jaffe D.B."/>
            <person name="Alvarez P."/>
            <person name="Brockman W."/>
            <person name="Butler J."/>
            <person name="Chin C."/>
            <person name="Gnerre S."/>
            <person name="Grabherr M."/>
            <person name="Kleber M."/>
            <person name="Mauceli E."/>
            <person name="MacCallum I."/>
        </authorList>
    </citation>
    <scope>NUCLEOTIDE SEQUENCE [LARGE SCALE GENOMIC DNA]</scope>
    <source>
        <strain evidence="10">Tai18E2 / Tucson 14021-0261.01</strain>
    </source>
</reference>
<feature type="region of interest" description="Disordered" evidence="8">
    <location>
        <begin position="52"/>
        <end position="78"/>
    </location>
</feature>